<evidence type="ECO:0000313" key="1">
    <source>
        <dbReference type="EMBL" id="GIJ65560.1"/>
    </source>
</evidence>
<protein>
    <submittedName>
        <fullName evidence="1">Uncharacterized protein</fullName>
    </submittedName>
</protein>
<organism evidence="1 2">
    <name type="scientific">Virgisporangium ochraceum</name>
    <dbReference type="NCBI Taxonomy" id="65505"/>
    <lineage>
        <taxon>Bacteria</taxon>
        <taxon>Bacillati</taxon>
        <taxon>Actinomycetota</taxon>
        <taxon>Actinomycetes</taxon>
        <taxon>Micromonosporales</taxon>
        <taxon>Micromonosporaceae</taxon>
        <taxon>Virgisporangium</taxon>
    </lineage>
</organism>
<reference evidence="1" key="1">
    <citation type="submission" date="2021-01" db="EMBL/GenBank/DDBJ databases">
        <title>Whole genome shotgun sequence of Virgisporangium ochraceum NBRC 16418.</title>
        <authorList>
            <person name="Komaki H."/>
            <person name="Tamura T."/>
        </authorList>
    </citation>
    <scope>NUCLEOTIDE SEQUENCE</scope>
    <source>
        <strain evidence="1">NBRC 16418</strain>
    </source>
</reference>
<name>A0A8J4E7W8_9ACTN</name>
<accession>A0A8J4E7W8</accession>
<comment type="caution">
    <text evidence="1">The sequence shown here is derived from an EMBL/GenBank/DDBJ whole genome shotgun (WGS) entry which is preliminary data.</text>
</comment>
<dbReference type="Proteomes" id="UP000635606">
    <property type="component" value="Unassembled WGS sequence"/>
</dbReference>
<proteinExistence type="predicted"/>
<dbReference type="EMBL" id="BOPH01000006">
    <property type="protein sequence ID" value="GIJ65560.1"/>
    <property type="molecule type" value="Genomic_DNA"/>
</dbReference>
<keyword evidence="2" id="KW-1185">Reference proteome</keyword>
<sequence>MARETAIAIMADVTIDESNARPAGFGCPHCHGALFEIPGEPAPRLRCRVGHAWTGGTLLDEQGAAMEGAVWMALRGLEEKAALSHQMAEAARQRGSGLAAERYDAAGADNLQASRLIRRLVDQMAPDPDDDR</sequence>
<dbReference type="AlphaFoldDB" id="A0A8J4E7W8"/>
<gene>
    <name evidence="1" type="ORF">Voc01_004770</name>
</gene>
<evidence type="ECO:0000313" key="2">
    <source>
        <dbReference type="Proteomes" id="UP000635606"/>
    </source>
</evidence>